<keyword evidence="5 12" id="KW-0432">Leucine biosynthesis</keyword>
<dbReference type="SUPFAM" id="SSF51569">
    <property type="entry name" value="Aldolase"/>
    <property type="match status" value="1"/>
</dbReference>
<evidence type="ECO:0000256" key="3">
    <source>
        <dbReference type="ARBA" id="ARBA00012973"/>
    </source>
</evidence>
<feature type="binding site" evidence="12">
    <location>
        <position position="203"/>
    </location>
    <ligand>
        <name>Mn(2+)</name>
        <dbReference type="ChEBI" id="CHEBI:29035"/>
    </ligand>
</feature>
<evidence type="ECO:0000259" key="13">
    <source>
        <dbReference type="PROSITE" id="PS50991"/>
    </source>
</evidence>
<evidence type="ECO:0000256" key="6">
    <source>
        <dbReference type="ARBA" id="ARBA00022490"/>
    </source>
</evidence>
<evidence type="ECO:0000256" key="7">
    <source>
        <dbReference type="ARBA" id="ARBA00022605"/>
    </source>
</evidence>
<dbReference type="InterPro" id="IPR050073">
    <property type="entry name" value="2-IPM_HCS-like"/>
</dbReference>
<dbReference type="AlphaFoldDB" id="A0A523QIT5"/>
<name>A0A523QIT5_UNCAE</name>
<comment type="caution">
    <text evidence="14">The sequence shown here is derived from an EMBL/GenBank/DDBJ whole genome shotgun (WGS) entry which is preliminary data.</text>
</comment>
<comment type="similarity">
    <text evidence="2 12">Belongs to the alpha-IPM synthase/homocitrate synthase family. LeuA type 1 subfamily.</text>
</comment>
<dbReference type="InterPro" id="IPR036230">
    <property type="entry name" value="LeuA_allosteric_dom_sf"/>
</dbReference>
<keyword evidence="10 12" id="KW-0464">Manganese</keyword>
<evidence type="ECO:0000256" key="12">
    <source>
        <dbReference type="HAMAP-Rule" id="MF_01025"/>
    </source>
</evidence>
<dbReference type="Pfam" id="PF22617">
    <property type="entry name" value="HCS_D2"/>
    <property type="match status" value="1"/>
</dbReference>
<evidence type="ECO:0000256" key="4">
    <source>
        <dbReference type="ARBA" id="ARBA00018198"/>
    </source>
</evidence>
<comment type="subunit">
    <text evidence="12">Homodimer.</text>
</comment>
<evidence type="ECO:0000256" key="5">
    <source>
        <dbReference type="ARBA" id="ARBA00022430"/>
    </source>
</evidence>
<dbReference type="InterPro" id="IPR013785">
    <property type="entry name" value="Aldolase_TIM"/>
</dbReference>
<dbReference type="NCBIfam" id="TIGR00973">
    <property type="entry name" value="leuA_bact"/>
    <property type="match status" value="1"/>
</dbReference>
<feature type="domain" description="Pyruvate carboxyltransferase" evidence="13">
    <location>
        <begin position="4"/>
        <end position="266"/>
    </location>
</feature>
<dbReference type="NCBIfam" id="NF002086">
    <property type="entry name" value="PRK00915.1-3"/>
    <property type="match status" value="1"/>
</dbReference>
<dbReference type="EMBL" id="SOKU01000203">
    <property type="protein sequence ID" value="TES85525.1"/>
    <property type="molecule type" value="Genomic_DNA"/>
</dbReference>
<accession>A0A523QIT5</accession>
<dbReference type="UniPathway" id="UPA00048">
    <property type="reaction ID" value="UER00070"/>
</dbReference>
<dbReference type="EC" id="2.3.3.13" evidence="3 12"/>
<evidence type="ECO:0000256" key="9">
    <source>
        <dbReference type="ARBA" id="ARBA00022723"/>
    </source>
</evidence>
<comment type="pathway">
    <text evidence="1 12">Amino-acid biosynthesis; L-leucine biosynthesis; L-leucine from 3-methyl-2-oxobutanoate: step 1/4.</text>
</comment>
<dbReference type="GO" id="GO:0009098">
    <property type="term" value="P:L-leucine biosynthetic process"/>
    <property type="evidence" value="ECO:0007669"/>
    <property type="project" value="UniProtKB-UniRule"/>
</dbReference>
<dbReference type="GO" id="GO:0030145">
    <property type="term" value="F:manganese ion binding"/>
    <property type="evidence" value="ECO:0007669"/>
    <property type="project" value="UniProtKB-UniRule"/>
</dbReference>
<dbReference type="FunFam" id="1.10.238.260:FF:000001">
    <property type="entry name" value="2-isopropylmalate synthase"/>
    <property type="match status" value="1"/>
</dbReference>
<comment type="cofactor">
    <cofactor evidence="12">
        <name>Mn(2+)</name>
        <dbReference type="ChEBI" id="CHEBI:29035"/>
    </cofactor>
</comment>
<dbReference type="CDD" id="cd07940">
    <property type="entry name" value="DRE_TIM_IPMS"/>
    <property type="match status" value="1"/>
</dbReference>
<dbReference type="GO" id="GO:0005737">
    <property type="term" value="C:cytoplasm"/>
    <property type="evidence" value="ECO:0007669"/>
    <property type="project" value="UniProtKB-UniRule"/>
</dbReference>
<dbReference type="InterPro" id="IPR005671">
    <property type="entry name" value="LeuA_bact_synth"/>
</dbReference>
<dbReference type="Gene3D" id="3.30.160.270">
    <property type="match status" value="1"/>
</dbReference>
<evidence type="ECO:0000256" key="1">
    <source>
        <dbReference type="ARBA" id="ARBA00004689"/>
    </source>
</evidence>
<dbReference type="GO" id="GO:0003985">
    <property type="term" value="F:acetyl-CoA C-acetyltransferase activity"/>
    <property type="evidence" value="ECO:0007669"/>
    <property type="project" value="UniProtKB-UniRule"/>
</dbReference>
<dbReference type="PROSITE" id="PS00816">
    <property type="entry name" value="AIPM_HOMOCIT_SYNTH_2"/>
    <property type="match status" value="1"/>
</dbReference>
<proteinExistence type="inferred from homology"/>
<keyword evidence="11 12" id="KW-0100">Branched-chain amino acid biosynthesis</keyword>
<evidence type="ECO:0000313" key="15">
    <source>
        <dbReference type="Proteomes" id="UP000320781"/>
    </source>
</evidence>
<organism evidence="14 15">
    <name type="scientific">Aerophobetes bacterium</name>
    <dbReference type="NCBI Taxonomy" id="2030807"/>
    <lineage>
        <taxon>Bacteria</taxon>
        <taxon>Candidatus Aerophobota</taxon>
    </lineage>
</organism>
<gene>
    <name evidence="12" type="primary">leuA</name>
    <name evidence="14" type="ORF">E3J95_04185</name>
</gene>
<dbReference type="FunFam" id="3.20.20.70:FF:000010">
    <property type="entry name" value="2-isopropylmalate synthase"/>
    <property type="match status" value="1"/>
</dbReference>
<dbReference type="InterPro" id="IPR000891">
    <property type="entry name" value="PYR_CT"/>
</dbReference>
<keyword evidence="9 12" id="KW-0479">Metal-binding</keyword>
<keyword evidence="8 12" id="KW-0808">Transferase</keyword>
<dbReference type="InterPro" id="IPR013709">
    <property type="entry name" value="2-isopropylmalate_synth_dimer"/>
</dbReference>
<feature type="region of interest" description="Regulatory domain" evidence="12">
    <location>
        <begin position="390"/>
        <end position="506"/>
    </location>
</feature>
<dbReference type="NCBIfam" id="NF002085">
    <property type="entry name" value="PRK00915.1-2"/>
    <property type="match status" value="1"/>
</dbReference>
<dbReference type="Gene3D" id="3.20.20.70">
    <property type="entry name" value="Aldolase class I"/>
    <property type="match status" value="1"/>
</dbReference>
<dbReference type="Pfam" id="PF00682">
    <property type="entry name" value="HMGL-like"/>
    <property type="match status" value="1"/>
</dbReference>
<evidence type="ECO:0000256" key="10">
    <source>
        <dbReference type="ARBA" id="ARBA00023211"/>
    </source>
</evidence>
<dbReference type="SMART" id="SM00917">
    <property type="entry name" value="LeuA_dimer"/>
    <property type="match status" value="1"/>
</dbReference>
<dbReference type="GO" id="GO:0003852">
    <property type="term" value="F:2-isopropylmalate synthase activity"/>
    <property type="evidence" value="ECO:0007669"/>
    <property type="project" value="UniProtKB-UniRule"/>
</dbReference>
<evidence type="ECO:0000256" key="8">
    <source>
        <dbReference type="ARBA" id="ARBA00022679"/>
    </source>
</evidence>
<evidence type="ECO:0000256" key="11">
    <source>
        <dbReference type="ARBA" id="ARBA00023304"/>
    </source>
</evidence>
<dbReference type="HAMAP" id="MF_01025">
    <property type="entry name" value="LeuA_type1"/>
    <property type="match status" value="1"/>
</dbReference>
<feature type="binding site" evidence="12">
    <location>
        <position position="13"/>
    </location>
    <ligand>
        <name>Mn(2+)</name>
        <dbReference type="ChEBI" id="CHEBI:29035"/>
    </ligand>
</feature>
<protein>
    <recommendedName>
        <fullName evidence="4 12">2-isopropylmalate synthase</fullName>
        <ecNumber evidence="3 12">2.3.3.13</ecNumber>
    </recommendedName>
    <alternativeName>
        <fullName evidence="12">Alpha-IPM synthase</fullName>
    </alternativeName>
    <alternativeName>
        <fullName evidence="12">Alpha-isopropylmalate synthase</fullName>
    </alternativeName>
</protein>
<sequence>MEKVIVFDTTLRDGEQSPGASLAVEEKLEIARQLEKLKVDVIETGFPASSPGDFEAVRRIAQELEAPVITALARALPSDIEKAGEALREANHKRIHTFIATSSIHMKHKLRMSRRQVLSSAVEAVEMAKQFVPEVEFSPEDASRSDLAFLCEVIQAVIERGATVINIPDTVGYCTPYDFGALIRSLGENVPHLDKITLSVHCHNDLGMATANSIAGIKAGARQVECTVNGIGERAGNASLEEVVMALATRRDLLPFRTNVNTTEIYRTSRLVSRLTGVPVQPNKAVVGENAFRHEAGIHQDGVLKKSATYEIMTPASIGLKEGELVLGKHSGSHAFGERMKRLGFRLDSHQLEAAFRRFKELADKKREVFDEDLIFLGEEQTFRIPEVYVLEYIHTVTGNQILPTTTLRIKKKDEIFQEAACGDGPIDAAYRAIDRVTGMKLKLLDYSLHSVTGGKDALGEVMVKVQVKGGMVTGRGASTDIIEASAKAYLNAINRLIYREEKKGS</sequence>
<comment type="catalytic activity">
    <reaction evidence="12">
        <text>3-methyl-2-oxobutanoate + acetyl-CoA + H2O = (2S)-2-isopropylmalate + CoA + H(+)</text>
        <dbReference type="Rhea" id="RHEA:21524"/>
        <dbReference type="ChEBI" id="CHEBI:1178"/>
        <dbReference type="ChEBI" id="CHEBI:11851"/>
        <dbReference type="ChEBI" id="CHEBI:15377"/>
        <dbReference type="ChEBI" id="CHEBI:15378"/>
        <dbReference type="ChEBI" id="CHEBI:57287"/>
        <dbReference type="ChEBI" id="CHEBI:57288"/>
        <dbReference type="EC" id="2.3.3.13"/>
    </reaction>
</comment>
<evidence type="ECO:0000313" key="14">
    <source>
        <dbReference type="EMBL" id="TES85525.1"/>
    </source>
</evidence>
<reference evidence="14 15" key="1">
    <citation type="submission" date="2019-03" db="EMBL/GenBank/DDBJ databases">
        <title>Metabolic potential of uncultured bacteria and archaea associated with petroleum seepage in deep-sea sediments.</title>
        <authorList>
            <person name="Dong X."/>
            <person name="Hubert C."/>
        </authorList>
    </citation>
    <scope>NUCLEOTIDE SEQUENCE [LARGE SCALE GENOMIC DNA]</scope>
    <source>
        <strain evidence="14">E44_bin92</strain>
    </source>
</reference>
<feature type="binding site" evidence="12">
    <location>
        <position position="237"/>
    </location>
    <ligand>
        <name>Mn(2+)</name>
        <dbReference type="ChEBI" id="CHEBI:29035"/>
    </ligand>
</feature>
<dbReference type="Pfam" id="PF08502">
    <property type="entry name" value="LeuA_dimer"/>
    <property type="match status" value="1"/>
</dbReference>
<dbReference type="SUPFAM" id="SSF110921">
    <property type="entry name" value="2-isopropylmalate synthase LeuA, allosteric (dimerisation) domain"/>
    <property type="match status" value="1"/>
</dbReference>
<dbReference type="PANTHER" id="PTHR10277:SF9">
    <property type="entry name" value="2-ISOPROPYLMALATE SYNTHASE 1, CHLOROPLASTIC-RELATED"/>
    <property type="match status" value="1"/>
</dbReference>
<feature type="binding site" evidence="12">
    <location>
        <position position="201"/>
    </location>
    <ligand>
        <name>Mn(2+)</name>
        <dbReference type="ChEBI" id="CHEBI:29035"/>
    </ligand>
</feature>
<dbReference type="FunFam" id="3.30.160.270:FF:000001">
    <property type="entry name" value="2-isopropylmalate synthase"/>
    <property type="match status" value="1"/>
</dbReference>
<dbReference type="Gene3D" id="1.10.238.260">
    <property type="match status" value="1"/>
</dbReference>
<keyword evidence="7 12" id="KW-0028">Amino-acid biosynthesis</keyword>
<comment type="function">
    <text evidence="12">Catalyzes the condensation of the acetyl group of acetyl-CoA with 3-methyl-2-oxobutanoate (2-ketoisovalerate) to form 3-carboxy-3-hydroxy-4-methylpentanoate (2-isopropylmalate).</text>
</comment>
<dbReference type="PROSITE" id="PS50991">
    <property type="entry name" value="PYR_CT"/>
    <property type="match status" value="1"/>
</dbReference>
<dbReference type="InterPro" id="IPR054691">
    <property type="entry name" value="LeuA/HCS_post-cat"/>
</dbReference>
<keyword evidence="6 12" id="KW-0963">Cytoplasm</keyword>
<evidence type="ECO:0000256" key="2">
    <source>
        <dbReference type="ARBA" id="ARBA00009396"/>
    </source>
</evidence>
<dbReference type="InterPro" id="IPR002034">
    <property type="entry name" value="AIPM/Hcit_synth_CS"/>
</dbReference>
<dbReference type="PANTHER" id="PTHR10277">
    <property type="entry name" value="HOMOCITRATE SYNTHASE-RELATED"/>
    <property type="match status" value="1"/>
</dbReference>
<dbReference type="PROSITE" id="PS00815">
    <property type="entry name" value="AIPM_HOMOCIT_SYNTH_1"/>
    <property type="match status" value="1"/>
</dbReference>
<dbReference type="Proteomes" id="UP000320781">
    <property type="component" value="Unassembled WGS sequence"/>
</dbReference>
<keyword evidence="14" id="KW-0012">Acyltransferase</keyword>